<dbReference type="EMBL" id="CP132507">
    <property type="protein sequence ID" value="WNO06070.1"/>
    <property type="molecule type" value="Genomic_DNA"/>
</dbReference>
<dbReference type="Proteomes" id="UP001302257">
    <property type="component" value="Chromosome"/>
</dbReference>
<keyword evidence="1" id="KW-0472">Membrane</keyword>
<dbReference type="RefSeq" id="WP_313868791.1">
    <property type="nucleotide sequence ID" value="NZ_CP132507.1"/>
</dbReference>
<keyword evidence="3" id="KW-1185">Reference proteome</keyword>
<evidence type="ECO:0000313" key="2">
    <source>
        <dbReference type="EMBL" id="WNO06070.1"/>
    </source>
</evidence>
<sequence>MARWAAKALIGCAYVSIPIAPALASLVFWRKRYLRDYRGTMRNAHRHIRAIQAGPALHYFQDVAGRERQVPEHIEGECIQCGNCCMDHQCMFLEPAGPKRFQCGIYHSPLRKASNCGSFPLHSHDIARYQCPSYFVVDTRKPVIPIVPVTAH</sequence>
<proteinExistence type="predicted"/>
<evidence type="ECO:0000313" key="3">
    <source>
        <dbReference type="Proteomes" id="UP001302257"/>
    </source>
</evidence>
<organism evidence="2 3">
    <name type="scientific">Rhodoferax mekongensis</name>
    <dbReference type="NCBI Taxonomy" id="3068341"/>
    <lineage>
        <taxon>Bacteria</taxon>
        <taxon>Pseudomonadati</taxon>
        <taxon>Pseudomonadota</taxon>
        <taxon>Betaproteobacteria</taxon>
        <taxon>Burkholderiales</taxon>
        <taxon>Comamonadaceae</taxon>
        <taxon>Rhodoferax</taxon>
    </lineage>
</organism>
<reference evidence="2 3" key="1">
    <citation type="submission" date="2023-08" db="EMBL/GenBank/DDBJ databases">
        <title>Rhodoferax potami sp. nov. and Rhodoferax mekongensis sp. nov., isolated from the Mekong River in Thailand.</title>
        <authorList>
            <person name="Kitikhun S."/>
            <person name="Charoenyingcharoen P."/>
            <person name="Siriarchawattana P."/>
            <person name="Likhitrattanapisal S."/>
            <person name="Nilsakha T."/>
            <person name="Chanpet A."/>
            <person name="Rattanawaree P."/>
            <person name="Ingsriswang S."/>
        </authorList>
    </citation>
    <scope>NUCLEOTIDE SEQUENCE [LARGE SCALE GENOMIC DNA]</scope>
    <source>
        <strain evidence="2 3">TBRC 17307</strain>
    </source>
</reference>
<name>A0ABZ0B2Y1_9BURK</name>
<feature type="transmembrane region" description="Helical" evidence="1">
    <location>
        <begin position="6"/>
        <end position="29"/>
    </location>
</feature>
<accession>A0ABZ0B2Y1</accession>
<evidence type="ECO:0000256" key="1">
    <source>
        <dbReference type="SAM" id="Phobius"/>
    </source>
</evidence>
<gene>
    <name evidence="2" type="ORF">RAN89_06465</name>
</gene>
<keyword evidence="1" id="KW-0812">Transmembrane</keyword>
<evidence type="ECO:0008006" key="4">
    <source>
        <dbReference type="Google" id="ProtNLM"/>
    </source>
</evidence>
<keyword evidence="1" id="KW-1133">Transmembrane helix</keyword>
<protein>
    <recommendedName>
        <fullName evidence="4">4Fe-4S ferredoxin-type domain-containing protein</fullName>
    </recommendedName>
</protein>